<evidence type="ECO:0000313" key="1">
    <source>
        <dbReference type="EMBL" id="KYP38328.1"/>
    </source>
</evidence>
<evidence type="ECO:0008006" key="3">
    <source>
        <dbReference type="Google" id="ProtNLM"/>
    </source>
</evidence>
<dbReference type="Gramene" id="C.cajan_44493.t">
    <property type="protein sequence ID" value="C.cajan_44493.t.cds1"/>
    <property type="gene ID" value="C.cajan_44493"/>
</dbReference>
<evidence type="ECO:0000313" key="2">
    <source>
        <dbReference type="Proteomes" id="UP000075243"/>
    </source>
</evidence>
<dbReference type="AlphaFoldDB" id="A0A151R6S0"/>
<reference evidence="1" key="1">
    <citation type="journal article" date="2012" name="Nat. Biotechnol.">
        <title>Draft genome sequence of pigeonpea (Cajanus cajan), an orphan legume crop of resource-poor farmers.</title>
        <authorList>
            <person name="Varshney R.K."/>
            <person name="Chen W."/>
            <person name="Li Y."/>
            <person name="Bharti A.K."/>
            <person name="Saxena R.K."/>
            <person name="Schlueter J.A."/>
            <person name="Donoghue M.T."/>
            <person name="Azam S."/>
            <person name="Fan G."/>
            <person name="Whaley A.M."/>
            <person name="Farmer A.D."/>
            <person name="Sheridan J."/>
            <person name="Iwata A."/>
            <person name="Tuteja R."/>
            <person name="Penmetsa R.V."/>
            <person name="Wu W."/>
            <person name="Upadhyaya H.D."/>
            <person name="Yang S.P."/>
            <person name="Shah T."/>
            <person name="Saxena K.B."/>
            <person name="Michael T."/>
            <person name="McCombie W.R."/>
            <person name="Yang B."/>
            <person name="Zhang G."/>
            <person name="Yang H."/>
            <person name="Wang J."/>
            <person name="Spillane C."/>
            <person name="Cook D.R."/>
            <person name="May G.D."/>
            <person name="Xu X."/>
            <person name="Jackson S.A."/>
        </authorList>
    </citation>
    <scope>NUCLEOTIDE SEQUENCE [LARGE SCALE GENOMIC DNA]</scope>
</reference>
<gene>
    <name evidence="1" type="ORF">KK1_040432</name>
</gene>
<organism evidence="1 2">
    <name type="scientific">Cajanus cajan</name>
    <name type="common">Pigeon pea</name>
    <name type="synonym">Cajanus indicus</name>
    <dbReference type="NCBI Taxonomy" id="3821"/>
    <lineage>
        <taxon>Eukaryota</taxon>
        <taxon>Viridiplantae</taxon>
        <taxon>Streptophyta</taxon>
        <taxon>Embryophyta</taxon>
        <taxon>Tracheophyta</taxon>
        <taxon>Spermatophyta</taxon>
        <taxon>Magnoliopsida</taxon>
        <taxon>eudicotyledons</taxon>
        <taxon>Gunneridae</taxon>
        <taxon>Pentapetalae</taxon>
        <taxon>rosids</taxon>
        <taxon>fabids</taxon>
        <taxon>Fabales</taxon>
        <taxon>Fabaceae</taxon>
        <taxon>Papilionoideae</taxon>
        <taxon>50 kb inversion clade</taxon>
        <taxon>NPAAA clade</taxon>
        <taxon>indigoferoid/millettioid clade</taxon>
        <taxon>Phaseoleae</taxon>
        <taxon>Cajanus</taxon>
    </lineage>
</organism>
<accession>A0A151R6S0</accession>
<name>A0A151R6S0_CAJCA</name>
<protein>
    <recommendedName>
        <fullName evidence="3">Retrovirus-related Pol polyprotein from transposon TNT 1-94</fullName>
    </recommendedName>
</protein>
<keyword evidence="2" id="KW-1185">Reference proteome</keyword>
<dbReference type="Proteomes" id="UP000075243">
    <property type="component" value="Unassembled WGS sequence"/>
</dbReference>
<dbReference type="OMA" id="NGAACPK"/>
<proteinExistence type="predicted"/>
<sequence>MSKPMDSHMNVAHKVLRYLKSVPAKGLFFSAASSLRVSAFADSDWASCFDSRRSVTRYCVLLGSSLISWKSKK</sequence>
<dbReference type="PANTHER" id="PTHR11439">
    <property type="entry name" value="GAG-POL-RELATED RETROTRANSPOSON"/>
    <property type="match status" value="1"/>
</dbReference>
<dbReference type="STRING" id="3821.A0A151R6S0"/>
<dbReference type="PANTHER" id="PTHR11439:SF498">
    <property type="entry name" value="DNAK FAMILY PROTEIN"/>
    <property type="match status" value="1"/>
</dbReference>
<dbReference type="EMBL" id="KQ484011">
    <property type="protein sequence ID" value="KYP38328.1"/>
    <property type="molecule type" value="Genomic_DNA"/>
</dbReference>